<keyword evidence="2 4" id="KW-0547">Nucleotide-binding</keyword>
<feature type="compositionally biased region" description="Low complexity" evidence="5">
    <location>
        <begin position="562"/>
        <end position="588"/>
    </location>
</feature>
<feature type="domain" description="PDZ" evidence="7">
    <location>
        <begin position="185"/>
        <end position="258"/>
    </location>
</feature>
<dbReference type="Gene3D" id="1.10.510.10">
    <property type="entry name" value="Transferase(Phosphotransferase) domain 1"/>
    <property type="match status" value="1"/>
</dbReference>
<dbReference type="InterPro" id="IPR050629">
    <property type="entry name" value="STE20/SPS1-PAK"/>
</dbReference>
<dbReference type="PANTHER" id="PTHR48012">
    <property type="entry name" value="STERILE20-LIKE KINASE, ISOFORM B-RELATED"/>
    <property type="match status" value="1"/>
</dbReference>
<dbReference type="InterPro" id="IPR011009">
    <property type="entry name" value="Kinase-like_dom_sf"/>
</dbReference>
<dbReference type="Gene3D" id="2.30.42.10">
    <property type="match status" value="2"/>
</dbReference>
<feature type="compositionally biased region" description="Acidic residues" evidence="5">
    <location>
        <begin position="474"/>
        <end position="489"/>
    </location>
</feature>
<feature type="compositionally biased region" description="Polar residues" evidence="5">
    <location>
        <begin position="1293"/>
        <end position="1303"/>
    </location>
</feature>
<sequence>MSLMLPDAPQVVPSQERKAAPVAPLKTVAPEPEPTSSITNTIKRNVDKAKMAKEHGEALAEEQLSSFRAFVLADFEAEEGSYELTVFKGDFVTVEVDSDEPPPEGWCVCSHTDAEGETRYGLVPWYFLVSAAHAEMQAAFADPGAGPEAAAPVPKPADDNAESDDEGLRVDETPRANKAQVEFIDIMVMRNEAGALGIDIDERNLVRRVADSARPENHKLRVGDVIIAVNGHPLSGKRLLEVMEAGQPGYVLRVERRQLGKQELDSLSEGIMTTMRLQAVAAGFGEQDSARHYVSLPGRQVTTGGRVHALRAQQRTSAKSMPVTPSLGETQEKMAHNVEDGAHLKQVKHTIKVNRKGDRLGIDINENNMIVRILPDTPASDDGLLKQNDVVIAVNGVALNGRWIAHALPPDKPSYDFTVVREEWTTPKGKAADANKADAADIYSLKSWALADMHKAVRAGAANDDAASSVGKPDDDDEEEEEDHEEDNADGAGAVFPVSGGTVPAWVFAQYKEMAATPVNDLDNPQLARPRAPPGSRPKTSLKPKGNVWATPEGEDDEESSAKTASSKPSSTATSTNASAASASATKNSAHKDQQAAIAAQAAAAVAARPKRAPAPSYYAAGTTSSSAVPAKPKSSSSGVDLVERGPGADAYYGSGGGGGGNRSAAVAALASRSNAVEAPAAAKATATPAGTNSAQASSKPAAEGVIQTELTAKPADLMGGAKYRKPPKPPEYVSTMRMEDMLRIAMEAAADDEKKANEFDSVLSKYKQHPGVLRREREAKEARKERHEKMNKPAYERQRARIPSGVTLGLTSLDDLVDAGCDWDLAEEIVRFPMLKWLRASADDIEKLPIVATLAYSLDRRMTEEQARACCYALPARFTIDRKEQWGNKGMREAWLESQHRIFDEMEESGFGDGGGDGAADAAAAAATVAAAAGNVGRSPQPAAGAALQMPLAGAGGSPAGAPQVKPLREAESLKALEAGEVFTPRTKAIGEKVLPARASDVGGYKETTLVERIGQGTYGSVYRGVCGEEEVAVKVMALQADTAEDIKREIKIMRECSCEHIVAYRDAFLREHQMRSSLWVVMEYCHVGSTLDVMRRQNAPLVEAHAAYICRGVLLALDYLHTERKTIHRDIKAANILVNNDSFVKLADLGVAAQLYNTMSKRGTMIGTPHWMAPETLAQASGDGGKYGMKVDIWGVGITAIELVQMSPPFADTKSVFQVMMLIVNGPPAELPKDKEFSDTFRDFIKKTLVKDATKRPSARELLEHPFITSAQPDALRELVQAHLSRPRTAEVNSESPQLASAQPAPDNIERTVVL</sequence>
<evidence type="ECO:0000259" key="7">
    <source>
        <dbReference type="PROSITE" id="PS50106"/>
    </source>
</evidence>
<dbReference type="PANTHER" id="PTHR48012:SF18">
    <property type="entry name" value="HAPPYHOUR, ISOFORM A"/>
    <property type="match status" value="1"/>
</dbReference>
<keyword evidence="3 4" id="KW-0067">ATP-binding</keyword>
<evidence type="ECO:0000256" key="2">
    <source>
        <dbReference type="ARBA" id="ARBA00022741"/>
    </source>
</evidence>
<dbReference type="GO" id="GO:0005737">
    <property type="term" value="C:cytoplasm"/>
    <property type="evidence" value="ECO:0007669"/>
    <property type="project" value="TreeGrafter"/>
</dbReference>
<feature type="region of interest" description="Disordered" evidence="5">
    <location>
        <begin position="461"/>
        <end position="497"/>
    </location>
</feature>
<evidence type="ECO:0000256" key="3">
    <source>
        <dbReference type="ARBA" id="ARBA00022840"/>
    </source>
</evidence>
<dbReference type="InterPro" id="IPR017441">
    <property type="entry name" value="Protein_kinase_ATP_BS"/>
</dbReference>
<dbReference type="SUPFAM" id="SSF50156">
    <property type="entry name" value="PDZ domain-like"/>
    <property type="match status" value="2"/>
</dbReference>
<organism evidence="8">
    <name type="scientific">Chrysotila carterae</name>
    <name type="common">Marine alga</name>
    <name type="synonym">Syracosphaera carterae</name>
    <dbReference type="NCBI Taxonomy" id="13221"/>
    <lineage>
        <taxon>Eukaryota</taxon>
        <taxon>Haptista</taxon>
        <taxon>Haptophyta</taxon>
        <taxon>Prymnesiophyceae</taxon>
        <taxon>Isochrysidales</taxon>
        <taxon>Isochrysidaceae</taxon>
        <taxon>Chrysotila</taxon>
    </lineage>
</organism>
<feature type="compositionally biased region" description="Low complexity" evidence="5">
    <location>
        <begin position="461"/>
        <end position="471"/>
    </location>
</feature>
<feature type="compositionally biased region" description="Low complexity" evidence="5">
    <location>
        <begin position="615"/>
        <end position="638"/>
    </location>
</feature>
<evidence type="ECO:0000256" key="4">
    <source>
        <dbReference type="PROSITE-ProRule" id="PRU10141"/>
    </source>
</evidence>
<dbReference type="InterPro" id="IPR036028">
    <property type="entry name" value="SH3-like_dom_sf"/>
</dbReference>
<dbReference type="EC" id="2.7.11.1" evidence="1"/>
<evidence type="ECO:0000256" key="1">
    <source>
        <dbReference type="ARBA" id="ARBA00012513"/>
    </source>
</evidence>
<feature type="region of interest" description="Disordered" evidence="5">
    <location>
        <begin position="520"/>
        <end position="597"/>
    </location>
</feature>
<dbReference type="SMART" id="SM00220">
    <property type="entry name" value="S_TKc"/>
    <property type="match status" value="1"/>
</dbReference>
<name>A0A7S4B960_CHRCT</name>
<feature type="domain" description="PDZ" evidence="7">
    <location>
        <begin position="350"/>
        <end position="401"/>
    </location>
</feature>
<dbReference type="SUPFAM" id="SSF56112">
    <property type="entry name" value="Protein kinase-like (PK-like)"/>
    <property type="match status" value="1"/>
</dbReference>
<gene>
    <name evidence="8" type="ORF">PCAR00345_LOCUS11077</name>
</gene>
<dbReference type="EMBL" id="HBIZ01017754">
    <property type="protein sequence ID" value="CAE0758483.1"/>
    <property type="molecule type" value="Transcribed_RNA"/>
</dbReference>
<feature type="region of interest" description="Disordered" evidence="5">
    <location>
        <begin position="771"/>
        <end position="794"/>
    </location>
</feature>
<reference evidence="8" key="1">
    <citation type="submission" date="2021-01" db="EMBL/GenBank/DDBJ databases">
        <authorList>
            <person name="Corre E."/>
            <person name="Pelletier E."/>
            <person name="Niang G."/>
            <person name="Scheremetjew M."/>
            <person name="Finn R."/>
            <person name="Kale V."/>
            <person name="Holt S."/>
            <person name="Cochrane G."/>
            <person name="Meng A."/>
            <person name="Brown T."/>
            <person name="Cohen L."/>
        </authorList>
    </citation>
    <scope>NUCLEOTIDE SEQUENCE</scope>
    <source>
        <strain evidence="8">CCMP645</strain>
    </source>
</reference>
<feature type="compositionally biased region" description="Low complexity" evidence="5">
    <location>
        <begin position="142"/>
        <end position="152"/>
    </location>
</feature>
<evidence type="ECO:0000256" key="5">
    <source>
        <dbReference type="SAM" id="MobiDB-lite"/>
    </source>
</evidence>
<dbReference type="SUPFAM" id="SSF50044">
    <property type="entry name" value="SH3-domain"/>
    <property type="match status" value="1"/>
</dbReference>
<protein>
    <recommendedName>
        <fullName evidence="1">non-specific serine/threonine protein kinase</fullName>
        <ecNumber evidence="1">2.7.11.1</ecNumber>
    </recommendedName>
</protein>
<dbReference type="SMART" id="SM00228">
    <property type="entry name" value="PDZ"/>
    <property type="match status" value="2"/>
</dbReference>
<dbReference type="GO" id="GO:0005524">
    <property type="term" value="F:ATP binding"/>
    <property type="evidence" value="ECO:0007669"/>
    <property type="project" value="UniProtKB-UniRule"/>
</dbReference>
<feature type="region of interest" description="Disordered" evidence="5">
    <location>
        <begin position="1"/>
        <end position="39"/>
    </location>
</feature>
<feature type="region of interest" description="Disordered" evidence="5">
    <location>
        <begin position="1290"/>
        <end position="1309"/>
    </location>
</feature>
<dbReference type="Gene3D" id="2.30.30.40">
    <property type="entry name" value="SH3 Domains"/>
    <property type="match status" value="1"/>
</dbReference>
<dbReference type="InterPro" id="IPR001478">
    <property type="entry name" value="PDZ"/>
</dbReference>
<feature type="binding site" evidence="4">
    <location>
        <position position="1036"/>
    </location>
    <ligand>
        <name>ATP</name>
        <dbReference type="ChEBI" id="CHEBI:30616"/>
    </ligand>
</feature>
<dbReference type="PROSITE" id="PS50106">
    <property type="entry name" value="PDZ"/>
    <property type="match status" value="2"/>
</dbReference>
<dbReference type="InterPro" id="IPR000719">
    <property type="entry name" value="Prot_kinase_dom"/>
</dbReference>
<feature type="region of interest" description="Disordered" evidence="5">
    <location>
        <begin position="142"/>
        <end position="169"/>
    </location>
</feature>
<dbReference type="PROSITE" id="PS50011">
    <property type="entry name" value="PROTEIN_KINASE_DOM"/>
    <property type="match status" value="1"/>
</dbReference>
<feature type="domain" description="Protein kinase" evidence="6">
    <location>
        <begin position="1009"/>
        <end position="1270"/>
    </location>
</feature>
<dbReference type="PROSITE" id="PS00107">
    <property type="entry name" value="PROTEIN_KINASE_ATP"/>
    <property type="match status" value="1"/>
</dbReference>
<evidence type="ECO:0000259" key="6">
    <source>
        <dbReference type="PROSITE" id="PS50011"/>
    </source>
</evidence>
<dbReference type="GO" id="GO:0004674">
    <property type="term" value="F:protein serine/threonine kinase activity"/>
    <property type="evidence" value="ECO:0007669"/>
    <property type="project" value="UniProtKB-EC"/>
</dbReference>
<accession>A0A7S4B960</accession>
<dbReference type="InterPro" id="IPR036034">
    <property type="entry name" value="PDZ_sf"/>
</dbReference>
<proteinExistence type="predicted"/>
<dbReference type="GO" id="GO:0035556">
    <property type="term" value="P:intracellular signal transduction"/>
    <property type="evidence" value="ECO:0007669"/>
    <property type="project" value="TreeGrafter"/>
</dbReference>
<feature type="compositionally biased region" description="Basic and acidic residues" evidence="5">
    <location>
        <begin position="774"/>
        <end position="794"/>
    </location>
</feature>
<dbReference type="Pfam" id="PF00069">
    <property type="entry name" value="Pkinase"/>
    <property type="match status" value="1"/>
</dbReference>
<feature type="region of interest" description="Disordered" evidence="5">
    <location>
        <begin position="615"/>
        <end position="643"/>
    </location>
</feature>
<evidence type="ECO:0000313" key="8">
    <source>
        <dbReference type="EMBL" id="CAE0758483.1"/>
    </source>
</evidence>